<evidence type="ECO:0000256" key="4">
    <source>
        <dbReference type="ARBA" id="ARBA00023295"/>
    </source>
</evidence>
<reference evidence="7" key="1">
    <citation type="journal article" date="2020" name="J Insects Food Feed">
        <title>The yellow mealworm (Tenebrio molitor) genome: a resource for the emerging insects as food and feed industry.</title>
        <authorList>
            <person name="Eriksson T."/>
            <person name="Andere A."/>
            <person name="Kelstrup H."/>
            <person name="Emery V."/>
            <person name="Picard C."/>
        </authorList>
    </citation>
    <scope>NUCLEOTIDE SEQUENCE</scope>
    <source>
        <strain evidence="7">Stoneville</strain>
        <tissue evidence="7">Whole head</tissue>
    </source>
</reference>
<dbReference type="Gene3D" id="3.20.20.80">
    <property type="entry name" value="Glycosidases"/>
    <property type="match status" value="7"/>
</dbReference>
<dbReference type="Pfam" id="PF00704">
    <property type="entry name" value="Glyco_hydro_18"/>
    <property type="match status" value="7"/>
</dbReference>
<dbReference type="InterPro" id="IPR017853">
    <property type="entry name" value="GH"/>
</dbReference>
<accession>A0A8J6LCV4</accession>
<dbReference type="PANTHER" id="PTHR11177:SF360">
    <property type="entry name" value="CHITINASE 4-RELATED"/>
    <property type="match status" value="1"/>
</dbReference>
<feature type="domain" description="GH18" evidence="6">
    <location>
        <begin position="1721"/>
        <end position="2078"/>
    </location>
</feature>
<dbReference type="PROSITE" id="PS51910">
    <property type="entry name" value="GH18_2"/>
    <property type="match status" value="6"/>
</dbReference>
<dbReference type="PROSITE" id="PS01095">
    <property type="entry name" value="GH18_1"/>
    <property type="match status" value="7"/>
</dbReference>
<dbReference type="GO" id="GO:0008061">
    <property type="term" value="F:chitin binding"/>
    <property type="evidence" value="ECO:0007669"/>
    <property type="project" value="InterPro"/>
</dbReference>
<protein>
    <recommendedName>
        <fullName evidence="6">GH18 domain-containing protein</fullName>
    </recommendedName>
</protein>
<feature type="domain" description="GH18" evidence="6">
    <location>
        <begin position="332"/>
        <end position="1008"/>
    </location>
</feature>
<keyword evidence="1" id="KW-0732">Signal</keyword>
<evidence type="ECO:0000313" key="7">
    <source>
        <dbReference type="EMBL" id="KAH0817659.1"/>
    </source>
</evidence>
<feature type="domain" description="GH18" evidence="6">
    <location>
        <begin position="1035"/>
        <end position="1383"/>
    </location>
</feature>
<feature type="domain" description="GH18" evidence="6">
    <location>
        <begin position="1"/>
        <end position="337"/>
    </location>
</feature>
<dbReference type="Proteomes" id="UP000719412">
    <property type="component" value="Unassembled WGS sequence"/>
</dbReference>
<dbReference type="SUPFAM" id="SSF54556">
    <property type="entry name" value="Chitinase insertion domain"/>
    <property type="match status" value="7"/>
</dbReference>
<dbReference type="InterPro" id="IPR011583">
    <property type="entry name" value="Chitinase_II/V-like_cat"/>
</dbReference>
<dbReference type="GO" id="GO:0006032">
    <property type="term" value="P:chitin catabolic process"/>
    <property type="evidence" value="ECO:0007669"/>
    <property type="project" value="TreeGrafter"/>
</dbReference>
<proteinExistence type="predicted"/>
<dbReference type="InterPro" id="IPR001579">
    <property type="entry name" value="Glyco_hydro_18_chit_AS"/>
</dbReference>
<evidence type="ECO:0000313" key="8">
    <source>
        <dbReference type="Proteomes" id="UP000719412"/>
    </source>
</evidence>
<organism evidence="7 8">
    <name type="scientific">Tenebrio molitor</name>
    <name type="common">Yellow mealworm beetle</name>
    <dbReference type="NCBI Taxonomy" id="7067"/>
    <lineage>
        <taxon>Eukaryota</taxon>
        <taxon>Metazoa</taxon>
        <taxon>Ecdysozoa</taxon>
        <taxon>Arthropoda</taxon>
        <taxon>Hexapoda</taxon>
        <taxon>Insecta</taxon>
        <taxon>Pterygota</taxon>
        <taxon>Neoptera</taxon>
        <taxon>Endopterygota</taxon>
        <taxon>Coleoptera</taxon>
        <taxon>Polyphaga</taxon>
        <taxon>Cucujiformia</taxon>
        <taxon>Tenebrionidae</taxon>
        <taxon>Tenebrio</taxon>
    </lineage>
</organism>
<dbReference type="EMBL" id="JABDTM020019061">
    <property type="protein sequence ID" value="KAH0817659.1"/>
    <property type="molecule type" value="Genomic_DNA"/>
</dbReference>
<evidence type="ECO:0000259" key="6">
    <source>
        <dbReference type="PROSITE" id="PS51910"/>
    </source>
</evidence>
<dbReference type="GO" id="GO:0004568">
    <property type="term" value="F:chitinase activity"/>
    <property type="evidence" value="ECO:0007669"/>
    <property type="project" value="TreeGrafter"/>
</dbReference>
<keyword evidence="8" id="KW-1185">Reference proteome</keyword>
<dbReference type="InterPro" id="IPR050314">
    <property type="entry name" value="Glycosyl_Hydrlase_18"/>
</dbReference>
<comment type="caution">
    <text evidence="7">The sequence shown here is derived from an EMBL/GenBank/DDBJ whole genome shotgun (WGS) entry which is preliminary data.</text>
</comment>
<keyword evidence="3" id="KW-1015">Disulfide bond</keyword>
<dbReference type="FunFam" id="3.10.50.10:FF:000001">
    <property type="entry name" value="Chitinase 3-like 1"/>
    <property type="match status" value="7"/>
</dbReference>
<sequence length="2490" mass="272283">MRPENGQFVAEDINPNLCTHVNYAFLGLNNDGSLQILDEENDINQEGLKRVSALKEVNPNLKVLFSIGGASADTGVFTRIAASAELSQAMAQSAIEFCETYNYDGLDVDWEYPRGGDMKTYIDLLTTLKTAFEPKGYLLTVAVNSIPGEVGGYDIPAMSDILDVINVMTYDFHAMWGPTAENSPLYGGDNESQWNRDNRNADAAIRYWLDGGGDPQKIAIGIAFYGHTYKISPDNHGLDAPAGGPGDPGPYTNNTFSLGYNEVCEFHPDGTVVFLDDMKVPYLYDDTFWIGYDNEESVAEKVKYAKEKNLAGVFIWSIDTDDMKGFCGEENDKVICYYASWAVTRPGNGKFVPEDIDPNLCTHVNYAFLGLNDDGSLQVLDEENDINQGGLKRVSALKEINPDLKVLLSIGGAAADTGVFSTVASSPEKRDAMAKSAIEFFETYGFDGLDVDWEYPGGGDIETYVELLSALKTAFEPKGYLVTVAVNSIPGEVGGYDIAAMSKVLDVINVMTYDFHAGWGPTAENSPLYGGVNESSWTKENRNADAAIRYWLDGGADPQKVAIGIAFYGHTYILSSPSNNGLDAPTAGPGEPGEYTDNQGSLGYNEVCEFHPNGTVVFLEDMKVPYLYDDKFWIGYDNEESIGYKENLLLLLVDKVICYYASWGATREGNGKFVPEDIDANLCTHVNYAFVGLNDDCTLAVLDEENDINQGGLKRVSALKEINPNLKVLLSVGGATAGAGAFESAGNDPAKLDAMAQSAIEFFETYGYDGLDVDWEYPQDKATFNKLLSGLKAAFEPKGYLLTVAVNSIPGEVGGYDIPEMTKVLDLINVMTYDFHAMWGGFTAENSPLYGGDNESDWQRENRNADAAIRYWLDGGAEAEKVAIGIAFYGHSFILSDPNKHGLNDQTVGPGEPGPYTVNLGSLGYNEICEFHSNGTVVFMDDMKVPYLYEGDFWIGYDNEESVTAKVQYAKEKNLAGVFVWSIETDDMHEFCEYYKNSSTFSQSHRSQPVPKMFPRVISICLLGALTEQVFGASDKVICYYASWAVTRPGNGKFVPEDINPNLCTHINYAFAGLNSNGTLQILDEENDVNQGGFKRVSALKEANPNLKVLLSVGGATASTDAFTSIGSDPEKQQVLAQNAIDFFETYNFDGLDVDWEYPYGKETFNALLSGLKSAFEPGGYLLTVAVNSIPGEVGGYDIPTMSSVLDIINVMTYDFHAQYTGQTFENSPLYGGVNESDWQHENRNCDAAIRYWIDGGADPQKVTIGIAFYGHGYTLQDASKHGLGDTAVAPNDPGPYTDNLGSLGYNEICELHTDGTVVFLDDMKVPYLYDDTFWIGYDNEASAAAKVQYAKEKSLAGVFIWSIETDDMHGFCGEENDKVICYYASWAVTRPGNGKFVPEDINPSLCTHINYAFAGLNTDGTLQILDEENDVNQGGFKRVSALKETNPNLKVLLSVGGATAGTDVFVSISQDAQKQQAMAQSAIEFFETYDFDGLDVDWEYPNSKEGFNTLLSALKGAFEPGGYLLTVAVNSIPGEVGGYDIPAMSNVLDLINVMTYDFHAIFAGFTSENSPLYGGVNESDWQQENRNCDAAIRYWLDGGADPQKVAMGVAFYGHSFILQNPSNHGLNDPTQAPSDPGPYTDNLGSLGYNEVCEFHPNGTVVFLDDMKVPYLYDGSFWIGYDNEESVALKVQYAKEKNLAGVFIWSIETDDMHGFCGEENDKVICYYASWAVTRPGNGKFVPEDIDANLCTHVNYAFLGLNNDGTLQILDEENDVNQGGFKRVSALKEQNPNLKVLFSVGGAAADTGRFNTVADDAEKLETLTQSALELCETYNFDGLDVDWEYPRGNDQEKFINLLTALKTAFEPKGYLVTVAVNSIPGEVGGYDIPAMSNVLDVINVMTYDFHAIWGGVTAENSPLYGGDNESQWEKDNRNSDAAIRYWLEGGADPQKLAIGIAFYGHSFILSNPSEHDLGAATAAPGEPGEYTDNLGSLGYNEICEFHPNGTVVFLDDMKVPYLYDGDFWIGYDNEESVSIKVQYAKEKNLAGVFIWSIETDDMHEFCGEKNGLLKAIQEAPVTPQKSINSSNIQNRRQLSIKFVDLVAARSALNTLINMLTKVLIVIAATAASIQTASGATDKILCYYASWGATRPGDGKFTPEDIDANLCTHVNYAFLGLNDDGSLLILDNATDIVNEGLKKVSGLKKINPNLKAIFSLGGYAAGTAIFTAVSADATKRATMAQSAIEFCQTYDFDGIDVDWEYPLEGDRENYITLLTELKEAFEPHGYVLTVAVAAIPTDAAYDVPAMSNVLDVINVMTYDFHGSWSGYTAQNSPLYASPLDGEWQRDNLNANSSITHWILSGADPQKLAIGIAFYGHAFTLTDASQHDLGAPSSGPAPAGDFTDNMGTLGYNELCEFHKDGTIAWDDVQKVPYMYDDTLWVGFDNPESVGLKAQYAKDNNLAGVMIWSIETDDLHALCGTKNALLQAVHDNMK</sequence>
<evidence type="ECO:0000256" key="1">
    <source>
        <dbReference type="ARBA" id="ARBA00022729"/>
    </source>
</evidence>
<keyword evidence="2 5" id="KW-0378">Hydrolase</keyword>
<dbReference type="GO" id="GO:0005975">
    <property type="term" value="P:carbohydrate metabolic process"/>
    <property type="evidence" value="ECO:0007669"/>
    <property type="project" value="InterPro"/>
</dbReference>
<evidence type="ECO:0000256" key="5">
    <source>
        <dbReference type="RuleBase" id="RU000489"/>
    </source>
</evidence>
<dbReference type="InterPro" id="IPR001223">
    <property type="entry name" value="Glyco_hydro18_cat"/>
</dbReference>
<reference evidence="7" key="2">
    <citation type="submission" date="2021-08" db="EMBL/GenBank/DDBJ databases">
        <authorList>
            <person name="Eriksson T."/>
        </authorList>
    </citation>
    <scope>NUCLEOTIDE SEQUENCE</scope>
    <source>
        <strain evidence="7">Stoneville</strain>
        <tissue evidence="7">Whole head</tissue>
    </source>
</reference>
<dbReference type="PANTHER" id="PTHR11177">
    <property type="entry name" value="CHITINASE"/>
    <property type="match status" value="1"/>
</dbReference>
<dbReference type="InterPro" id="IPR029070">
    <property type="entry name" value="Chitinase_insertion_sf"/>
</dbReference>
<dbReference type="FunFam" id="3.20.20.80:FF:000007">
    <property type="entry name" value="Acidic mammalian chitinase"/>
    <property type="match status" value="7"/>
</dbReference>
<name>A0A8J6LCV4_TENMO</name>
<keyword evidence="4 5" id="KW-0326">Glycosidase</keyword>
<dbReference type="CDD" id="cd02872">
    <property type="entry name" value="GH18_chitolectin_chitotriosidase"/>
    <property type="match status" value="5"/>
</dbReference>
<feature type="domain" description="GH18" evidence="6">
    <location>
        <begin position="2136"/>
        <end position="2490"/>
    </location>
</feature>
<feature type="domain" description="GH18" evidence="6">
    <location>
        <begin position="1378"/>
        <end position="1726"/>
    </location>
</feature>
<dbReference type="GO" id="GO:0005576">
    <property type="term" value="C:extracellular region"/>
    <property type="evidence" value="ECO:0007669"/>
    <property type="project" value="TreeGrafter"/>
</dbReference>
<evidence type="ECO:0000256" key="2">
    <source>
        <dbReference type="ARBA" id="ARBA00022801"/>
    </source>
</evidence>
<dbReference type="Gene3D" id="3.10.50.10">
    <property type="match status" value="7"/>
</dbReference>
<dbReference type="SUPFAM" id="SSF51445">
    <property type="entry name" value="(Trans)glycosidases"/>
    <property type="match status" value="7"/>
</dbReference>
<evidence type="ECO:0000256" key="3">
    <source>
        <dbReference type="ARBA" id="ARBA00023157"/>
    </source>
</evidence>
<gene>
    <name evidence="7" type="ORF">GEV33_005134</name>
</gene>
<dbReference type="SMART" id="SM00636">
    <property type="entry name" value="Glyco_18"/>
    <property type="match status" value="7"/>
</dbReference>